<protein>
    <recommendedName>
        <fullName evidence="1">VWFA domain-containing protein</fullName>
    </recommendedName>
</protein>
<dbReference type="AlphaFoldDB" id="A0AB34HEX2"/>
<keyword evidence="3" id="KW-1185">Reference proteome</keyword>
<dbReference type="Proteomes" id="UP001159641">
    <property type="component" value="Unassembled WGS sequence"/>
</dbReference>
<reference evidence="2 3" key="1">
    <citation type="submission" date="2022-11" db="EMBL/GenBank/DDBJ databases">
        <title>Whole genome sequence of Eschrichtius robustus ER-17-0199.</title>
        <authorList>
            <person name="Bruniche-Olsen A."/>
            <person name="Black A.N."/>
            <person name="Fields C.J."/>
            <person name="Walden K."/>
            <person name="Dewoody J.A."/>
        </authorList>
    </citation>
    <scope>NUCLEOTIDE SEQUENCE [LARGE SCALE GENOMIC DNA]</scope>
    <source>
        <strain evidence="2">ER-17-0199</strain>
        <tissue evidence="2">Blubber</tissue>
    </source>
</reference>
<dbReference type="InterPro" id="IPR050525">
    <property type="entry name" value="ECM_Assembly_Org"/>
</dbReference>
<dbReference type="EMBL" id="JAIQCJ010001330">
    <property type="protein sequence ID" value="KAJ8790788.1"/>
    <property type="molecule type" value="Genomic_DNA"/>
</dbReference>
<comment type="caution">
    <text evidence="2">The sequence shown here is derived from an EMBL/GenBank/DDBJ whole genome shotgun (WGS) entry which is preliminary data.</text>
</comment>
<name>A0AB34HEX2_ESCRO</name>
<organism evidence="2 3">
    <name type="scientific">Eschrichtius robustus</name>
    <name type="common">California gray whale</name>
    <name type="synonym">Eschrichtius gibbosus</name>
    <dbReference type="NCBI Taxonomy" id="9764"/>
    <lineage>
        <taxon>Eukaryota</taxon>
        <taxon>Metazoa</taxon>
        <taxon>Chordata</taxon>
        <taxon>Craniata</taxon>
        <taxon>Vertebrata</taxon>
        <taxon>Euteleostomi</taxon>
        <taxon>Mammalia</taxon>
        <taxon>Eutheria</taxon>
        <taxon>Laurasiatheria</taxon>
        <taxon>Artiodactyla</taxon>
        <taxon>Whippomorpha</taxon>
        <taxon>Cetacea</taxon>
        <taxon>Mysticeti</taxon>
        <taxon>Eschrichtiidae</taxon>
        <taxon>Eschrichtius</taxon>
    </lineage>
</organism>
<sequence>METWKTFWGIIFLAAGFGFIKSQRIVCREDSVGDVVFLVDTSNNPQNTRSVRSFLYTVVNGFNVSREAVRVGLARYSDQPQSEFLLSTYHREGEVLRHIQRFPFTPGGHKMGLALQFLLDHHFQETAGSRASQGVPQVAVVIDRQQPSRGPRARAHRCL</sequence>
<feature type="domain" description="VWFA" evidence="1">
    <location>
        <begin position="34"/>
        <end position="159"/>
    </location>
</feature>
<dbReference type="PANTHER" id="PTHR24020">
    <property type="entry name" value="COLLAGEN ALPHA"/>
    <property type="match status" value="1"/>
</dbReference>
<dbReference type="PROSITE" id="PS50234">
    <property type="entry name" value="VWFA"/>
    <property type="match status" value="1"/>
</dbReference>
<accession>A0AB34HEX2</accession>
<dbReference type="Gene3D" id="3.40.50.410">
    <property type="entry name" value="von Willebrand factor, type A domain"/>
    <property type="match status" value="1"/>
</dbReference>
<gene>
    <name evidence="2" type="ORF">J1605_021216</name>
</gene>
<dbReference type="InterPro" id="IPR036465">
    <property type="entry name" value="vWFA_dom_sf"/>
</dbReference>
<dbReference type="Pfam" id="PF00092">
    <property type="entry name" value="VWA"/>
    <property type="match status" value="1"/>
</dbReference>
<proteinExistence type="predicted"/>
<dbReference type="SUPFAM" id="SSF53300">
    <property type="entry name" value="vWA-like"/>
    <property type="match status" value="1"/>
</dbReference>
<evidence type="ECO:0000313" key="2">
    <source>
        <dbReference type="EMBL" id="KAJ8790788.1"/>
    </source>
</evidence>
<dbReference type="InterPro" id="IPR002035">
    <property type="entry name" value="VWF_A"/>
</dbReference>
<dbReference type="PANTHER" id="PTHR24020:SF86">
    <property type="entry name" value="COLLAGEN, TYPE VI, ALPHA 4"/>
    <property type="match status" value="1"/>
</dbReference>
<evidence type="ECO:0000259" key="1">
    <source>
        <dbReference type="PROSITE" id="PS50234"/>
    </source>
</evidence>
<evidence type="ECO:0000313" key="3">
    <source>
        <dbReference type="Proteomes" id="UP001159641"/>
    </source>
</evidence>